<dbReference type="InterPro" id="IPR043519">
    <property type="entry name" value="NT_sf"/>
</dbReference>
<feature type="region of interest" description="Disordered" evidence="1">
    <location>
        <begin position="75"/>
        <end position="96"/>
    </location>
</feature>
<reference evidence="3 4" key="1">
    <citation type="submission" date="2020-08" db="EMBL/GenBank/DDBJ databases">
        <title>Genomic Encyclopedia of Type Strains, Phase III (KMG-III): the genomes of soil and plant-associated and newly described type strains.</title>
        <authorList>
            <person name="Whitman W."/>
        </authorList>
    </citation>
    <scope>NUCLEOTIDE SEQUENCE [LARGE SCALE GENOMIC DNA]</scope>
    <source>
        <strain evidence="3 4">CECT 3302</strain>
    </source>
</reference>
<evidence type="ECO:0000256" key="1">
    <source>
        <dbReference type="SAM" id="MobiDB-lite"/>
    </source>
</evidence>
<dbReference type="Proteomes" id="UP000577707">
    <property type="component" value="Unassembled WGS sequence"/>
</dbReference>
<dbReference type="SUPFAM" id="SSF81301">
    <property type="entry name" value="Nucleotidyltransferase"/>
    <property type="match status" value="1"/>
</dbReference>
<dbReference type="InterPro" id="IPR002934">
    <property type="entry name" value="Polymerase_NTP_transf_dom"/>
</dbReference>
<dbReference type="Pfam" id="PF01909">
    <property type="entry name" value="NTP_transf_2"/>
    <property type="match status" value="1"/>
</dbReference>
<comment type="caution">
    <text evidence="3">The sequence shown here is derived from an EMBL/GenBank/DDBJ whole genome shotgun (WGS) entry which is preliminary data.</text>
</comment>
<dbReference type="AlphaFoldDB" id="A0A7W5A530"/>
<feature type="compositionally biased region" description="Low complexity" evidence="1">
    <location>
        <begin position="79"/>
        <end position="96"/>
    </location>
</feature>
<dbReference type="Gene3D" id="3.30.460.10">
    <property type="entry name" value="Beta Polymerase, domain 2"/>
    <property type="match status" value="1"/>
</dbReference>
<organism evidence="3 4">
    <name type="scientific">Nocardioides albus</name>
    <dbReference type="NCBI Taxonomy" id="1841"/>
    <lineage>
        <taxon>Bacteria</taxon>
        <taxon>Bacillati</taxon>
        <taxon>Actinomycetota</taxon>
        <taxon>Actinomycetes</taxon>
        <taxon>Propionibacteriales</taxon>
        <taxon>Nocardioidaceae</taxon>
        <taxon>Nocardioides</taxon>
    </lineage>
</organism>
<dbReference type="GO" id="GO:0016779">
    <property type="term" value="F:nucleotidyltransferase activity"/>
    <property type="evidence" value="ECO:0007669"/>
    <property type="project" value="InterPro"/>
</dbReference>
<dbReference type="RefSeq" id="WP_183545560.1">
    <property type="nucleotide sequence ID" value="NZ_BMQT01000007.1"/>
</dbReference>
<evidence type="ECO:0000259" key="2">
    <source>
        <dbReference type="Pfam" id="PF01909"/>
    </source>
</evidence>
<dbReference type="EMBL" id="JACHXG010000005">
    <property type="protein sequence ID" value="MBB3089625.1"/>
    <property type="molecule type" value="Genomic_DNA"/>
</dbReference>
<proteinExistence type="predicted"/>
<protein>
    <recommendedName>
        <fullName evidence="2">Polymerase nucleotidyl transferase domain-containing protein</fullName>
    </recommendedName>
</protein>
<accession>A0A7W5A530</accession>
<evidence type="ECO:0000313" key="4">
    <source>
        <dbReference type="Proteomes" id="UP000577707"/>
    </source>
</evidence>
<gene>
    <name evidence="3" type="ORF">FHS12_002574</name>
</gene>
<name>A0A7W5A530_9ACTN</name>
<sequence length="96" mass="9777">MADPHEGVTPDGLIVTGARRDRVPSAYEPVLAYVLGRVGPEVAVYTYGSVANGTARVPASDVDLLTIGLPSTDAAALGSAASERSPRSAAASRSPR</sequence>
<evidence type="ECO:0000313" key="3">
    <source>
        <dbReference type="EMBL" id="MBB3089625.1"/>
    </source>
</evidence>
<keyword evidence="4" id="KW-1185">Reference proteome</keyword>
<feature type="domain" description="Polymerase nucleotidyl transferase" evidence="2">
    <location>
        <begin position="41"/>
        <end position="70"/>
    </location>
</feature>